<accession>A0AAJ7TBJ1</accession>
<dbReference type="PANTHER" id="PTHR12959">
    <property type="entry name" value="GPI TRANSAMIDASE COMPONENT PIG-T-RELATED"/>
    <property type="match status" value="1"/>
</dbReference>
<dbReference type="GO" id="GO:0042765">
    <property type="term" value="C:GPI-anchor transamidase complex"/>
    <property type="evidence" value="ECO:0007669"/>
    <property type="project" value="InterPro"/>
</dbReference>
<dbReference type="RefSeq" id="XP_032813930.1">
    <property type="nucleotide sequence ID" value="XM_032958039.1"/>
</dbReference>
<dbReference type="PANTHER" id="PTHR12959:SF11">
    <property type="entry name" value="GPI TRANSAMIDASE COMPONENT PIG-T"/>
    <property type="match status" value="1"/>
</dbReference>
<dbReference type="InterPro" id="IPR007245">
    <property type="entry name" value="PIG-T"/>
</dbReference>
<dbReference type="Proteomes" id="UP001318040">
    <property type="component" value="Chromosome 21"/>
</dbReference>
<reference evidence="2" key="1">
    <citation type="submission" date="2025-08" db="UniProtKB">
        <authorList>
            <consortium name="RefSeq"/>
        </authorList>
    </citation>
    <scope>IDENTIFICATION</scope>
    <source>
        <tissue evidence="2">Sperm</tissue>
    </source>
</reference>
<dbReference type="AlphaFoldDB" id="A0AAJ7TBJ1"/>
<evidence type="ECO:0000313" key="2">
    <source>
        <dbReference type="RefSeq" id="XP_032813930.1"/>
    </source>
</evidence>
<dbReference type="Pfam" id="PF04113">
    <property type="entry name" value="Gpi16"/>
    <property type="match status" value="1"/>
</dbReference>
<organism evidence="1 2">
    <name type="scientific">Petromyzon marinus</name>
    <name type="common">Sea lamprey</name>
    <dbReference type="NCBI Taxonomy" id="7757"/>
    <lineage>
        <taxon>Eukaryota</taxon>
        <taxon>Metazoa</taxon>
        <taxon>Chordata</taxon>
        <taxon>Craniata</taxon>
        <taxon>Vertebrata</taxon>
        <taxon>Cyclostomata</taxon>
        <taxon>Hyperoartia</taxon>
        <taxon>Petromyzontiformes</taxon>
        <taxon>Petromyzontidae</taxon>
        <taxon>Petromyzon</taxon>
    </lineage>
</organism>
<sequence length="609" mass="66238">MAPVCCRSYRAAASRSGSLRSPSTQRLPLLLLLPVLLPALLLLLLLLPASNALGAGEDTTREQLLLKPLSPGLVSALFHVETRAARGSAREQHYRLFPRPLGSVLSRYWVRELHLSLTVGAWRGDSWGTSPAPAPHGAQLWVWFQNDVPDVDAAWQDLVNVLSGMFCASLNFIDASNTASPEVSFRPLGPANITQRRLLRYAALPREVVCTENLTPWKKLLPCGSKAGLATLLNGGKLYNSNFHSLAVHVQPTPTDPHCNGECWELTQSLLVVFDVFPAKNRKPDWSLSSLFGRGLTEPCPLASNSTLVLDLTRLSTAEGKFHVSPLPPGVKAEDPRGAGVLVYDLKDPATFAASSRVNVALKWSAPPVWGGGEGQVVHVERFLTGYGLQTGGIATLVHNTHSSQGVTALLMLTVPWYLRLYVHTLSVSTRGRDVVPSYVGYVPAQGRRPHLLELLLQLPPRSTTRVTLSFERALLTWTDYPPDPNHGFYIASAVVTAMMPIDVSAGEQSSVSLIEGSGGLEHSYRPLSLERGVSRVYTPPLLISLPTPDFSMPYNVICLTCTVLAVGFGSLHNLLTRRFTVAQPAPASRLVTCLANILRRMRGVPPLQ</sequence>
<dbReference type="GO" id="GO:0016255">
    <property type="term" value="P:attachment of GPI anchor to protein"/>
    <property type="evidence" value="ECO:0007669"/>
    <property type="project" value="InterPro"/>
</dbReference>
<gene>
    <name evidence="2" type="primary">PIGT</name>
</gene>
<dbReference type="CTD" id="51604"/>
<protein>
    <submittedName>
        <fullName evidence="2">GPI transamidase component PIG-T</fullName>
    </submittedName>
</protein>
<name>A0AAJ7TBJ1_PETMA</name>
<dbReference type="KEGG" id="pmrn:116944433"/>
<evidence type="ECO:0000313" key="1">
    <source>
        <dbReference type="Proteomes" id="UP001318040"/>
    </source>
</evidence>
<proteinExistence type="predicted"/>
<keyword evidence="1" id="KW-1185">Reference proteome</keyword>